<dbReference type="PANTHER" id="PTHR38463:SF1">
    <property type="entry name" value="STRESS RESPONSE PROTEIN YSNF"/>
    <property type="match status" value="1"/>
</dbReference>
<evidence type="ECO:0000259" key="2">
    <source>
        <dbReference type="Pfam" id="PF05239"/>
    </source>
</evidence>
<dbReference type="InterPro" id="IPR052967">
    <property type="entry name" value="Stress_Response_Assoc"/>
</dbReference>
<dbReference type="PANTHER" id="PTHR38463">
    <property type="entry name" value="STRESS RESPONSE PROTEIN YSNF"/>
    <property type="match status" value="1"/>
</dbReference>
<dbReference type="AlphaFoldDB" id="A0A521DBU0"/>
<dbReference type="Gene3D" id="3.90.50.10">
    <property type="entry name" value="Photosynthetic Reaction Center, subunit H, domain 2"/>
    <property type="match status" value="1"/>
</dbReference>
<feature type="region of interest" description="Disordered" evidence="1">
    <location>
        <begin position="307"/>
        <end position="338"/>
    </location>
</feature>
<feature type="compositionally biased region" description="Basic and acidic residues" evidence="1">
    <location>
        <begin position="186"/>
        <end position="200"/>
    </location>
</feature>
<feature type="domain" description="PRC-barrel" evidence="2">
    <location>
        <begin position="7"/>
        <end position="72"/>
    </location>
</feature>
<evidence type="ECO:0000313" key="5">
    <source>
        <dbReference type="Proteomes" id="UP000317484"/>
    </source>
</evidence>
<dbReference type="Proteomes" id="UP000317484">
    <property type="component" value="Unassembled WGS sequence"/>
</dbReference>
<feature type="compositionally biased region" description="Polar residues" evidence="1">
    <location>
        <begin position="308"/>
        <end position="320"/>
    </location>
</feature>
<evidence type="ECO:0000313" key="4">
    <source>
        <dbReference type="EMBL" id="SMO68611.1"/>
    </source>
</evidence>
<organism evidence="4 5">
    <name type="scientific">Geodermatophilus aquaeductus</name>
    <dbReference type="NCBI Taxonomy" id="1564161"/>
    <lineage>
        <taxon>Bacteria</taxon>
        <taxon>Bacillati</taxon>
        <taxon>Actinomycetota</taxon>
        <taxon>Actinomycetes</taxon>
        <taxon>Geodermatophilales</taxon>
        <taxon>Geodermatophilaceae</taxon>
        <taxon>Geodermatophilus</taxon>
    </lineage>
</organism>
<name>A0A521DBU0_9ACTN</name>
<dbReference type="EMBL" id="FXTJ01000003">
    <property type="protein sequence ID" value="SMO68611.1"/>
    <property type="molecule type" value="Genomic_DNA"/>
</dbReference>
<dbReference type="InterPro" id="IPR019060">
    <property type="entry name" value="DUF2382"/>
</dbReference>
<proteinExistence type="predicted"/>
<dbReference type="GO" id="GO:0030077">
    <property type="term" value="C:plasma membrane light-harvesting complex"/>
    <property type="evidence" value="ECO:0007669"/>
    <property type="project" value="InterPro"/>
</dbReference>
<keyword evidence="5" id="KW-1185">Reference proteome</keyword>
<feature type="compositionally biased region" description="Low complexity" evidence="1">
    <location>
        <begin position="142"/>
        <end position="160"/>
    </location>
</feature>
<dbReference type="InterPro" id="IPR027275">
    <property type="entry name" value="PRC-brl_dom"/>
</dbReference>
<reference evidence="4 5" key="1">
    <citation type="submission" date="2017-05" db="EMBL/GenBank/DDBJ databases">
        <authorList>
            <person name="Varghese N."/>
            <person name="Submissions S."/>
        </authorList>
    </citation>
    <scope>NUCLEOTIDE SEQUENCE [LARGE SCALE GENOMIC DNA]</scope>
    <source>
        <strain evidence="4 5">DSM 46834</strain>
    </source>
</reference>
<gene>
    <name evidence="4" type="ORF">SAMN06273567_10337</name>
</gene>
<evidence type="ECO:0000259" key="3">
    <source>
        <dbReference type="Pfam" id="PF09557"/>
    </source>
</evidence>
<dbReference type="Pfam" id="PF09557">
    <property type="entry name" value="DUF2382"/>
    <property type="match status" value="1"/>
</dbReference>
<dbReference type="SUPFAM" id="SSF50346">
    <property type="entry name" value="PRC-barrel domain"/>
    <property type="match status" value="1"/>
</dbReference>
<feature type="compositionally biased region" description="Polar residues" evidence="1">
    <location>
        <begin position="209"/>
        <end position="218"/>
    </location>
</feature>
<dbReference type="InterPro" id="IPR011033">
    <property type="entry name" value="PRC_barrel-like_sf"/>
</dbReference>
<feature type="compositionally biased region" description="Basic and acidic residues" evidence="1">
    <location>
        <begin position="321"/>
        <end position="338"/>
    </location>
</feature>
<dbReference type="Pfam" id="PF05239">
    <property type="entry name" value="PRC"/>
    <property type="match status" value="1"/>
</dbReference>
<feature type="region of interest" description="Disordered" evidence="1">
    <location>
        <begin position="106"/>
        <end position="230"/>
    </location>
</feature>
<dbReference type="GO" id="GO:0019684">
    <property type="term" value="P:photosynthesis, light reaction"/>
    <property type="evidence" value="ECO:0007669"/>
    <property type="project" value="InterPro"/>
</dbReference>
<feature type="compositionally biased region" description="Polar residues" evidence="1">
    <location>
        <begin position="126"/>
        <end position="141"/>
    </location>
</feature>
<dbReference type="RefSeq" id="WP_142458206.1">
    <property type="nucleotide sequence ID" value="NZ_FXTJ01000003.1"/>
</dbReference>
<feature type="compositionally biased region" description="Low complexity" evidence="1">
    <location>
        <begin position="171"/>
        <end position="185"/>
    </location>
</feature>
<evidence type="ECO:0000256" key="1">
    <source>
        <dbReference type="SAM" id="MobiDB-lite"/>
    </source>
</evidence>
<protein>
    <submittedName>
        <fullName evidence="4">Conserved domain-containing protein</fullName>
    </submittedName>
</protein>
<dbReference type="InterPro" id="IPR014747">
    <property type="entry name" value="Bac_photo_RC_H_C"/>
</dbReference>
<accession>A0A521DBU0</accession>
<sequence>MITDQQINDVIGSTAVGPDGKHGSVGEVFLDDETGRPEWATVRTGLFGTKEAFVPLADATVSGGELRLPYDKAKVKGAPHVDVSTGHLSPQEEQELYRYYGLGHGSGGTAGQTTGTTDTGRMENYGTGQSSEATDTRQTGNYATGQATGTTDTGQAGTYASDRTRTDQDLTTAGAGTAGTTGTAGHTDRDRDGVRDDLETRGAVGHDTSGPTTDNAMTRSEEHLNVGTQRVEAGRARLRKYVVSENVTETVPVSREEVRVEREPITDANVGNAMDGPAISEEEHEVVLHAEQPVVSKEATPVERVRLDTQTVTEQQQVSDQVRKEQIEVDDDPSTRRR</sequence>
<feature type="domain" description="DUF2382" evidence="3">
    <location>
        <begin position="217"/>
        <end position="329"/>
    </location>
</feature>